<proteinExistence type="predicted"/>
<comment type="caution">
    <text evidence="1">The sequence shown here is derived from an EMBL/GenBank/DDBJ whole genome shotgun (WGS) entry which is preliminary data.</text>
</comment>
<dbReference type="EMBL" id="CAUEEQ010006468">
    <property type="protein sequence ID" value="CAJ0930108.1"/>
    <property type="molecule type" value="Genomic_DNA"/>
</dbReference>
<dbReference type="Proteomes" id="UP001176940">
    <property type="component" value="Unassembled WGS sequence"/>
</dbReference>
<accession>A0ABN9L0G7</accession>
<name>A0ABN9L0G7_9NEOB</name>
<protein>
    <recommendedName>
        <fullName evidence="3">Reverse transcriptase domain-containing protein</fullName>
    </recommendedName>
</protein>
<evidence type="ECO:0000313" key="1">
    <source>
        <dbReference type="EMBL" id="CAJ0930108.1"/>
    </source>
</evidence>
<keyword evidence="2" id="KW-1185">Reference proteome</keyword>
<evidence type="ECO:0000313" key="2">
    <source>
        <dbReference type="Proteomes" id="UP001176940"/>
    </source>
</evidence>
<reference evidence="1" key="1">
    <citation type="submission" date="2023-07" db="EMBL/GenBank/DDBJ databases">
        <authorList>
            <person name="Stuckert A."/>
        </authorList>
    </citation>
    <scope>NUCLEOTIDE SEQUENCE</scope>
</reference>
<evidence type="ECO:0008006" key="3">
    <source>
        <dbReference type="Google" id="ProtNLM"/>
    </source>
</evidence>
<gene>
    <name evidence="1" type="ORF">RIMI_LOCUS4113689</name>
</gene>
<sequence>MKTNAHASPMLKIGKHDACVVLRQHRCVQSRKCERSLKPIENKQFTAIIFQNGALVFQMNLIKLEKCGWCCYLHSKISIFADDTKLCKAVNTREDSILLQMDLDKLETWAERWQMRFNNDK</sequence>
<organism evidence="1 2">
    <name type="scientific">Ranitomeya imitator</name>
    <name type="common">mimic poison frog</name>
    <dbReference type="NCBI Taxonomy" id="111125"/>
    <lineage>
        <taxon>Eukaryota</taxon>
        <taxon>Metazoa</taxon>
        <taxon>Chordata</taxon>
        <taxon>Craniata</taxon>
        <taxon>Vertebrata</taxon>
        <taxon>Euteleostomi</taxon>
        <taxon>Amphibia</taxon>
        <taxon>Batrachia</taxon>
        <taxon>Anura</taxon>
        <taxon>Neobatrachia</taxon>
        <taxon>Hyloidea</taxon>
        <taxon>Dendrobatidae</taxon>
        <taxon>Dendrobatinae</taxon>
        <taxon>Ranitomeya</taxon>
    </lineage>
</organism>